<dbReference type="Gene3D" id="3.40.50.300">
    <property type="entry name" value="P-loop containing nucleotide triphosphate hydrolases"/>
    <property type="match status" value="1"/>
</dbReference>
<evidence type="ECO:0000313" key="1">
    <source>
        <dbReference type="EMBL" id="MFC6724176.1"/>
    </source>
</evidence>
<dbReference type="EMBL" id="JBHSWU010000115">
    <property type="protein sequence ID" value="MFC6724176.1"/>
    <property type="molecule type" value="Genomic_DNA"/>
</dbReference>
<sequence>MTTDRASAGTIEISARKIGGIDDTTVSLSPGVTVLAGRNATNRTSFLQSVMAAVGSEAVSLKGDAEEGYVELRLDGERYSRRLRRTAEGVAFDGDPYLDDPELADLFAFLLESNEARRAVAREDDLRELIMRPVDTEGIRAEIERLRAERRSVDERL</sequence>
<dbReference type="Proteomes" id="UP001596328">
    <property type="component" value="Unassembled WGS sequence"/>
</dbReference>
<name>A0ABD5RXZ3_9EURY</name>
<comment type="caution">
    <text evidence="1">The sequence shown here is derived from an EMBL/GenBank/DDBJ whole genome shotgun (WGS) entry which is preliminary data.</text>
</comment>
<organism evidence="1 2">
    <name type="scientific">Halobium palmae</name>
    <dbReference type="NCBI Taxonomy" id="1776492"/>
    <lineage>
        <taxon>Archaea</taxon>
        <taxon>Methanobacteriati</taxon>
        <taxon>Methanobacteriota</taxon>
        <taxon>Stenosarchaea group</taxon>
        <taxon>Halobacteria</taxon>
        <taxon>Halobacteriales</taxon>
        <taxon>Haloferacaceae</taxon>
        <taxon>Halobium</taxon>
    </lineage>
</organism>
<keyword evidence="2" id="KW-1185">Reference proteome</keyword>
<gene>
    <name evidence="1" type="ORF">ACFQE1_07265</name>
</gene>
<evidence type="ECO:0000313" key="2">
    <source>
        <dbReference type="Proteomes" id="UP001596328"/>
    </source>
</evidence>
<reference evidence="1 2" key="1">
    <citation type="journal article" date="2019" name="Int. J. Syst. Evol. Microbiol.">
        <title>The Global Catalogue of Microorganisms (GCM) 10K type strain sequencing project: providing services to taxonomists for standard genome sequencing and annotation.</title>
        <authorList>
            <consortium name="The Broad Institute Genomics Platform"/>
            <consortium name="The Broad Institute Genome Sequencing Center for Infectious Disease"/>
            <person name="Wu L."/>
            <person name="Ma J."/>
        </authorList>
    </citation>
    <scope>NUCLEOTIDE SEQUENCE [LARGE SCALE GENOMIC DNA]</scope>
    <source>
        <strain evidence="1 2">NBRC 111368</strain>
    </source>
</reference>
<dbReference type="InterPro" id="IPR027417">
    <property type="entry name" value="P-loop_NTPase"/>
</dbReference>
<proteinExistence type="predicted"/>
<feature type="non-terminal residue" evidence="1">
    <location>
        <position position="157"/>
    </location>
</feature>
<protein>
    <submittedName>
        <fullName evidence="1">Chromosome segregation protein SMC</fullName>
    </submittedName>
</protein>
<accession>A0ABD5RXZ3</accession>
<dbReference type="AlphaFoldDB" id="A0ABD5RXZ3"/>